<dbReference type="InterPro" id="IPR052895">
    <property type="entry name" value="HetReg/Transcr_Mod"/>
</dbReference>
<dbReference type="AlphaFoldDB" id="A0A9W9C4V7"/>
<gene>
    <name evidence="1" type="ORF">N0V87_000373</name>
</gene>
<dbReference type="EMBL" id="JAPEUV010000002">
    <property type="protein sequence ID" value="KAJ4343606.1"/>
    <property type="molecule type" value="Genomic_DNA"/>
</dbReference>
<keyword evidence="2" id="KW-1185">Reference proteome</keyword>
<reference evidence="1" key="1">
    <citation type="submission" date="2022-10" db="EMBL/GenBank/DDBJ databases">
        <title>Tapping the CABI collections for fungal endophytes: first genome assemblies for Collariella, Neodidymelliopsis, Ascochyta clinopodiicola, Didymella pomorum, Didymosphaeria variabile, Neocosmospora piperis and Neocucurbitaria cava.</title>
        <authorList>
            <person name="Hill R."/>
        </authorList>
    </citation>
    <scope>NUCLEOTIDE SEQUENCE</scope>
    <source>
        <strain evidence="1">IMI 360193</strain>
    </source>
</reference>
<dbReference type="PANTHER" id="PTHR24148">
    <property type="entry name" value="ANKYRIN REPEAT DOMAIN-CONTAINING PROTEIN 39 HOMOLOG-RELATED"/>
    <property type="match status" value="1"/>
</dbReference>
<evidence type="ECO:0008006" key="3">
    <source>
        <dbReference type="Google" id="ProtNLM"/>
    </source>
</evidence>
<evidence type="ECO:0000313" key="1">
    <source>
        <dbReference type="EMBL" id="KAJ4343606.1"/>
    </source>
</evidence>
<evidence type="ECO:0000313" key="2">
    <source>
        <dbReference type="Proteomes" id="UP001140562"/>
    </source>
</evidence>
<accession>A0A9W9C4V7</accession>
<sequence length="515" mass="59484">MTPEQWNVYEKEGATSLDYWLKQRGFKCLGQNEVETFAAQCRSDIFKHALKILDKMAEGDHLYTYPVVTSVPNSKYTRRYTYHRNWLAVMDCIHWLVTRPWWSRVWTLQEATLPRADPIVHAPPYSFHLSQLLDAVDAMWQHNNDACCKWFGNAVITSDRDDGVFGAAYTQCRAVHAQRESLAESVEDDQGVPLALVTNAIQGREATEVHDHWFGVFGLLPERWQSQSKMFPTPDTPAELFSQYSNLLYLQGADLTLLNKSRRHRRSAIAGLPSWAIDLSSPRTKSGEDSDRWDLYNACGKTTHDPTIEWPKLRDPVLTVRAIHVSSVQACAERTLPLSDTPEDLRRLVTDWLELYQKLANPFDRDAFWRACFMDRNVQTHWLSLRRGPLKADRLQDIKDWWTAWNDTYDHHDLTFDRRAGSTKHGRFHHRELRMNAEQTKFFVTMQGLPGMGSHDMQSGDEIYTLAGCKSLVILRPSLEKDLEQLTVVGLCFVDRWMYGRALQGGAVWKTMAIY</sequence>
<proteinExistence type="predicted"/>
<name>A0A9W9C4V7_9PLEO</name>
<dbReference type="Proteomes" id="UP001140562">
    <property type="component" value="Unassembled WGS sequence"/>
</dbReference>
<protein>
    <recommendedName>
        <fullName evidence="3">Heterokaryon incompatibility domain-containing protein</fullName>
    </recommendedName>
</protein>
<comment type="caution">
    <text evidence="1">The sequence shown here is derived from an EMBL/GenBank/DDBJ whole genome shotgun (WGS) entry which is preliminary data.</text>
</comment>
<dbReference type="OrthoDB" id="3553147at2759"/>
<dbReference type="PANTHER" id="PTHR24148:SF73">
    <property type="entry name" value="HET DOMAIN PROTEIN (AFU_ORTHOLOGUE AFUA_8G01020)"/>
    <property type="match status" value="1"/>
</dbReference>
<organism evidence="1 2">
    <name type="scientific">Didymella glomerata</name>
    <dbReference type="NCBI Taxonomy" id="749621"/>
    <lineage>
        <taxon>Eukaryota</taxon>
        <taxon>Fungi</taxon>
        <taxon>Dikarya</taxon>
        <taxon>Ascomycota</taxon>
        <taxon>Pezizomycotina</taxon>
        <taxon>Dothideomycetes</taxon>
        <taxon>Pleosporomycetidae</taxon>
        <taxon>Pleosporales</taxon>
        <taxon>Pleosporineae</taxon>
        <taxon>Didymellaceae</taxon>
        <taxon>Didymella</taxon>
    </lineage>
</organism>